<dbReference type="SUPFAM" id="SSF56024">
    <property type="entry name" value="Phospholipase D/nuclease"/>
    <property type="match status" value="2"/>
</dbReference>
<dbReference type="Pfam" id="PF08797">
    <property type="entry name" value="HIRAN"/>
    <property type="match status" value="1"/>
</dbReference>
<dbReference type="PANTHER" id="PTHR12415">
    <property type="entry name" value="TYROSYL-DNA PHOSPHODIESTERASE 1"/>
    <property type="match status" value="1"/>
</dbReference>
<feature type="domain" description="HIRAN" evidence="6">
    <location>
        <begin position="953"/>
        <end position="1061"/>
    </location>
</feature>
<evidence type="ECO:0000256" key="1">
    <source>
        <dbReference type="ARBA" id="ARBA00022723"/>
    </source>
</evidence>
<evidence type="ECO:0000256" key="2">
    <source>
        <dbReference type="ARBA" id="ARBA00022801"/>
    </source>
</evidence>
<dbReference type="Gene3D" id="3.30.70.2330">
    <property type="match status" value="1"/>
</dbReference>
<accession>A0A8J5KXN1</accession>
<dbReference type="CDD" id="cd09272">
    <property type="entry name" value="RNase_HI_RT_Ty1"/>
    <property type="match status" value="1"/>
</dbReference>
<keyword evidence="2" id="KW-0378">Hydrolase</keyword>
<gene>
    <name evidence="7" type="ORF">ZIOFF_035413</name>
</gene>
<sequence>MSWGCLLALEMDGTSRGGGSELDILASDKQYPRRPPWSLEAPRVACRDLLTARREGTLMELEGTLDTEQRAPSMELRVPWTQVEGALHAVGGTLRRISDEVVKAHPRYGFDADEGALHDVEGTLNRLYKAVCRNLGTQEVERKTRLARRTTRERADRLGASEDEVTAEEYTVRREEHARRSRDEKLGRKAARGEGRNLGSGQFTPPLLSASKGTYKCVLPPQEVNRIGSYSSVKELWEKFLELHEGTSEAKLARRDILRNKLMNIQLEKSEKVASLHAMVKELITGLENLGETVTNRETIRYALNAFPRTSDWTSIVDAYYISKDLEVSTLEELFSTLELHETRCVGTTKEASQMIALNATKKDEPESDSEDDQEAYMCQKEGHLKEDCPELKKDKGKIPKKHKNLKATWDDTSSSESEIQEYVGIALMASYEGQSTSEPSIDEGGATSDGSSEARGDSSFKSDMVSKVCLLPPDELYFEGLVPRHDLEANCNIPSCVHLDCDLAHVVSSLAWTYAGKVGMQIVSHHEMNNKVGVDKKIIPAAPMSHGSPILPIRCLVNGDPHGLFVSYQLYAGFLAISICGRTEALRSGLRLPSTHVDPKSLVLLRHLRSTLSSNDPVSYLRNLINLPPALEHALRASLDSDKCAEWDNGQINHSLPDDAAIHIVQSRNSNSKNDGAIESSNCETLLADGRGFNHSDGRTFFLNRLKSIGPSTSDYCEGVSLAELLHPLKTVVRIFIATFTCDVSWFLSCFQVPNHLEITIACHNTERCWSADQDSRTSQPYVNYPNLLLVYPMFPDEIAFGKDRKKQGVACHHPKLIVLQRDESLRVIVTSANLVPKQVNLTCVTVWFQSSLIRAKQIATPDYSALFEETELKIDFAAQLAGFVASLLVDVPSQAHWINELSKYDFEEATCYLVASVPGIHSSSPCNLEAHYCLSAKQIKQCKTSAGNLLGSVQTTVVGLHYRFHTSFDPNGGQLKFLASLLRRCSESTSGTVEVLLKRITNIKADDNAVSIVVAADLGELCEGDFMQLGFLPRDVARWVSPLSDIGFFSFSAFIYPKEVIAAAIGERSMKIQLLINGSRFTEMPNLITPEHFVSLCLLVASLQRRLGLWRLREVLSQYRWPESLEVDFVYGASSIGASVDLPFFSAFAAAAGKKSCYYPDSEESDPEWGHWSIANELKRPSIKILFPTIERVKNGHCGIHSSRRLLSLSEKTWQRLKIAGIFHDAVPRPCERVGYPMHVKLAQRQFLSGNGMTTFGWIYVGSHNFSPAAWGRTLLPSSKSKSLNSSTLLYKSPFARSHNVNWCFGIRYHIYPCSYSQGSVSSFSLEMLDLPLVMPKGRHLRNDRPAPLTSDRQGNKEAQILKSNNTLILKDDSIYMVQPENFESKDSKHLVLVTSFGFKENPVDQCIYVNLMYAQVYTRPDIAFIVGMLGRYVSNPRPSHWKAAKRVMRYLQRTKGHMLTYHKSYHFETLVATSTMEAELVACYEASNHWIWLWNFIIALQIIDGIDKPLRIYCDNKAAELYAKNNRSTSKSKHIDIKFLAVKERVQSYQIMVEHISTDSMLVDPLTKGLVPKVFHVHVVDMRVLMEEELI</sequence>
<dbReference type="CDD" id="cd09122">
    <property type="entry name" value="PLDc_Tdp1_1"/>
    <property type="match status" value="1"/>
</dbReference>
<organism evidence="7 8">
    <name type="scientific">Zingiber officinale</name>
    <name type="common">Ginger</name>
    <name type="synonym">Amomum zingiber</name>
    <dbReference type="NCBI Taxonomy" id="94328"/>
    <lineage>
        <taxon>Eukaryota</taxon>
        <taxon>Viridiplantae</taxon>
        <taxon>Streptophyta</taxon>
        <taxon>Embryophyta</taxon>
        <taxon>Tracheophyta</taxon>
        <taxon>Spermatophyta</taxon>
        <taxon>Magnoliopsida</taxon>
        <taxon>Liliopsida</taxon>
        <taxon>Zingiberales</taxon>
        <taxon>Zingiberaceae</taxon>
        <taxon>Zingiber</taxon>
    </lineage>
</organism>
<feature type="region of interest" description="Disordered" evidence="5">
    <location>
        <begin position="146"/>
        <end position="205"/>
    </location>
</feature>
<dbReference type="EMBL" id="JACMSC010000010">
    <property type="protein sequence ID" value="KAG6503123.1"/>
    <property type="molecule type" value="Genomic_DNA"/>
</dbReference>
<dbReference type="Pfam" id="PF14223">
    <property type="entry name" value="Retrotran_gag_2"/>
    <property type="match status" value="1"/>
</dbReference>
<reference evidence="7 8" key="1">
    <citation type="submission" date="2020-08" db="EMBL/GenBank/DDBJ databases">
        <title>Plant Genome Project.</title>
        <authorList>
            <person name="Zhang R.-G."/>
        </authorList>
    </citation>
    <scope>NUCLEOTIDE SEQUENCE [LARGE SCALE GENOMIC DNA]</scope>
    <source>
        <tissue evidence="7">Rhizome</tissue>
    </source>
</reference>
<evidence type="ECO:0000259" key="6">
    <source>
        <dbReference type="Pfam" id="PF08797"/>
    </source>
</evidence>
<dbReference type="GO" id="GO:0008270">
    <property type="term" value="F:zinc ion binding"/>
    <property type="evidence" value="ECO:0007669"/>
    <property type="project" value="InterPro"/>
</dbReference>
<dbReference type="GO" id="GO:0008081">
    <property type="term" value="F:phosphoric diester hydrolase activity"/>
    <property type="evidence" value="ECO:0007669"/>
    <property type="project" value="InterPro"/>
</dbReference>
<evidence type="ECO:0000313" key="7">
    <source>
        <dbReference type="EMBL" id="KAG6503123.1"/>
    </source>
</evidence>
<evidence type="ECO:0000313" key="8">
    <source>
        <dbReference type="Proteomes" id="UP000734854"/>
    </source>
</evidence>
<proteinExistence type="predicted"/>
<feature type="compositionally biased region" description="Basic and acidic residues" evidence="5">
    <location>
        <begin position="170"/>
        <end position="195"/>
    </location>
</feature>
<comment type="caution">
    <text evidence="7">The sequence shown here is derived from an EMBL/GenBank/DDBJ whole genome shotgun (WGS) entry which is preliminary data.</text>
</comment>
<feature type="compositionally biased region" description="Basic and acidic residues" evidence="5">
    <location>
        <begin position="146"/>
        <end position="160"/>
    </location>
</feature>
<dbReference type="Pfam" id="PF06087">
    <property type="entry name" value="Tyr-DNA_phospho"/>
    <property type="match status" value="2"/>
</dbReference>
<dbReference type="GO" id="GO:0016818">
    <property type="term" value="F:hydrolase activity, acting on acid anhydrides, in phosphorus-containing anhydrides"/>
    <property type="evidence" value="ECO:0007669"/>
    <property type="project" value="InterPro"/>
</dbReference>
<evidence type="ECO:0000256" key="4">
    <source>
        <dbReference type="PIRSR" id="PIRSR610347-2"/>
    </source>
</evidence>
<evidence type="ECO:0000256" key="3">
    <source>
        <dbReference type="PIRSR" id="PIRSR610347-1"/>
    </source>
</evidence>
<feature type="region of interest" description="Disordered" evidence="5">
    <location>
        <begin position="434"/>
        <end position="460"/>
    </location>
</feature>
<name>A0A8J5KXN1_ZINOF</name>
<protein>
    <recommendedName>
        <fullName evidence="6">HIRAN domain-containing protein</fullName>
    </recommendedName>
</protein>
<dbReference type="GO" id="GO:0005634">
    <property type="term" value="C:nucleus"/>
    <property type="evidence" value="ECO:0007669"/>
    <property type="project" value="InterPro"/>
</dbReference>
<dbReference type="Proteomes" id="UP000734854">
    <property type="component" value="Unassembled WGS sequence"/>
</dbReference>
<dbReference type="GO" id="GO:0006281">
    <property type="term" value="P:DNA repair"/>
    <property type="evidence" value="ECO:0007669"/>
    <property type="project" value="InterPro"/>
</dbReference>
<dbReference type="Gene3D" id="3.30.870.10">
    <property type="entry name" value="Endonuclease Chain A"/>
    <property type="match status" value="2"/>
</dbReference>
<dbReference type="InterPro" id="IPR010347">
    <property type="entry name" value="Tdp1"/>
</dbReference>
<feature type="binding site" evidence="4">
    <location>
        <position position="817"/>
    </location>
    <ligand>
        <name>substrate</name>
    </ligand>
</feature>
<dbReference type="PANTHER" id="PTHR12415:SF3">
    <property type="entry name" value="OS04G0403400 PROTEIN"/>
    <property type="match status" value="1"/>
</dbReference>
<dbReference type="InterPro" id="IPR014905">
    <property type="entry name" value="HIRAN"/>
</dbReference>
<dbReference type="GO" id="GO:0003676">
    <property type="term" value="F:nucleic acid binding"/>
    <property type="evidence" value="ECO:0007669"/>
    <property type="project" value="InterPro"/>
</dbReference>
<keyword evidence="1" id="KW-0479">Metal-binding</keyword>
<evidence type="ECO:0000256" key="5">
    <source>
        <dbReference type="SAM" id="MobiDB-lite"/>
    </source>
</evidence>
<keyword evidence="8" id="KW-1185">Reference proteome</keyword>
<feature type="active site" description="Nucleophile" evidence="3">
    <location>
        <position position="815"/>
    </location>
</feature>